<dbReference type="PROSITE" id="PS50989">
    <property type="entry name" value="COA_CT_CTER"/>
    <property type="match status" value="1"/>
</dbReference>
<keyword evidence="4" id="KW-1185">Reference proteome</keyword>
<protein>
    <submittedName>
        <fullName evidence="3">Acetyl-CoA carboxylase carboxyltransferase subunit</fullName>
    </submittedName>
</protein>
<dbReference type="PROSITE" id="PS50980">
    <property type="entry name" value="COA_CT_NTER"/>
    <property type="match status" value="1"/>
</dbReference>
<dbReference type="InterPro" id="IPR034733">
    <property type="entry name" value="AcCoA_carboxyl_beta"/>
</dbReference>
<reference evidence="3" key="1">
    <citation type="journal article" date="2014" name="Int. J. Syst. Evol. Microbiol.">
        <title>Complete genome of a new Firmicutes species belonging to the dominant human colonic microbiota ('Ruminococcus bicirculans') reveals two chromosomes and a selective capacity to utilize plant glucans.</title>
        <authorList>
            <consortium name="NISC Comparative Sequencing Program"/>
            <person name="Wegmann U."/>
            <person name="Louis P."/>
            <person name="Goesmann A."/>
            <person name="Henrissat B."/>
            <person name="Duncan S.H."/>
            <person name="Flint H.J."/>
        </authorList>
    </citation>
    <scope>NUCLEOTIDE SEQUENCE</scope>
    <source>
        <strain evidence="3">NBRC 103408</strain>
    </source>
</reference>
<dbReference type="Pfam" id="PF01039">
    <property type="entry name" value="Carboxyl_trans"/>
    <property type="match status" value="1"/>
</dbReference>
<gene>
    <name evidence="3" type="primary">atuC_2</name>
    <name evidence="3" type="ORF">GCM10007924_07740</name>
</gene>
<organism evidence="3 4">
    <name type="scientific">Sneathiella chinensis</name>
    <dbReference type="NCBI Taxonomy" id="349750"/>
    <lineage>
        <taxon>Bacteria</taxon>
        <taxon>Pseudomonadati</taxon>
        <taxon>Pseudomonadota</taxon>
        <taxon>Alphaproteobacteria</taxon>
        <taxon>Sneathiellales</taxon>
        <taxon>Sneathiellaceae</taxon>
        <taxon>Sneathiella</taxon>
    </lineage>
</organism>
<accession>A0ABQ5U2S9</accession>
<evidence type="ECO:0000313" key="3">
    <source>
        <dbReference type="EMBL" id="GLQ05553.1"/>
    </source>
</evidence>
<evidence type="ECO:0000259" key="1">
    <source>
        <dbReference type="PROSITE" id="PS50980"/>
    </source>
</evidence>
<feature type="domain" description="CoA carboxyltransferase C-terminal" evidence="2">
    <location>
        <begin position="284"/>
        <end position="540"/>
    </location>
</feature>
<dbReference type="Gene3D" id="3.90.226.10">
    <property type="entry name" value="2-enoyl-CoA Hydratase, Chain A, domain 1"/>
    <property type="match status" value="2"/>
</dbReference>
<sequence length="540" mass="57827">MPSLQSQIDTGSPEFEQNRNDMLSLLENVRTLEQKVVDLSGRQADRFHKAGKLLPRERIDALLDPGSSFLALSSLAGLGLHEDDGKDQVLGGCVITGIGQVAGTRVAVIASDSAIKGGTGTWAGAQKTIRLQQIAREQKLPVVNLVESGGGNLRLTHMTFAVLGGRRFANQARLSADGIPQVTVVHGSSTAGGAYVPGMSDYVIAVRNQAKMFLAGPPLLKMATGEIATDEELGGAAMHAEVAGTAEWVAEDDRHAISLTRDLVGNTNWPTRTEGTGQLEAPAPLYDPEELMGVVPVDYRKPVDVREIIARVADGSDFLEFKEDFDPFTICGWAHVNGYRCGIIGNNGPITAKGAVKAAQFIQLCDQAETPLVFLQNTTGFIVGKDAETAGIIKHGSKLIQAVTNARVPRITIMVGASFGAGNYAMCGRGYDPDFLFSWPNHRIAVMGGEQAAGVLEIVARGSAERRGLDVDEDKMTAQREEILSHYDATSSALYATSQVWDDGIIDPRDTRKILGECLAITNGARHRDVRPNTFGVARL</sequence>
<name>A0ABQ5U2S9_9PROT</name>
<dbReference type="InterPro" id="IPR029045">
    <property type="entry name" value="ClpP/crotonase-like_dom_sf"/>
</dbReference>
<dbReference type="Proteomes" id="UP001161409">
    <property type="component" value="Unassembled WGS sequence"/>
</dbReference>
<reference evidence="3" key="2">
    <citation type="submission" date="2023-01" db="EMBL/GenBank/DDBJ databases">
        <title>Draft genome sequence of Sneathiella chinensis strain NBRC 103408.</title>
        <authorList>
            <person name="Sun Q."/>
            <person name="Mori K."/>
        </authorList>
    </citation>
    <scope>NUCLEOTIDE SEQUENCE</scope>
    <source>
        <strain evidence="3">NBRC 103408</strain>
    </source>
</reference>
<dbReference type="RefSeq" id="WP_169559543.1">
    <property type="nucleotide sequence ID" value="NZ_BSNF01000001.1"/>
</dbReference>
<dbReference type="PANTHER" id="PTHR22855:SF46">
    <property type="entry name" value="METHYLCROTONOYL-COA CARBOXYLASE"/>
    <property type="match status" value="1"/>
</dbReference>
<dbReference type="InterPro" id="IPR011762">
    <property type="entry name" value="COA_CT_N"/>
</dbReference>
<dbReference type="InterPro" id="IPR045190">
    <property type="entry name" value="MCCB/AccD1-like"/>
</dbReference>
<evidence type="ECO:0000259" key="2">
    <source>
        <dbReference type="PROSITE" id="PS50989"/>
    </source>
</evidence>
<proteinExistence type="predicted"/>
<dbReference type="EMBL" id="BSNF01000001">
    <property type="protein sequence ID" value="GLQ05553.1"/>
    <property type="molecule type" value="Genomic_DNA"/>
</dbReference>
<comment type="caution">
    <text evidence="3">The sequence shown here is derived from an EMBL/GenBank/DDBJ whole genome shotgun (WGS) entry which is preliminary data.</text>
</comment>
<dbReference type="SUPFAM" id="SSF52096">
    <property type="entry name" value="ClpP/crotonase"/>
    <property type="match status" value="2"/>
</dbReference>
<evidence type="ECO:0000313" key="4">
    <source>
        <dbReference type="Proteomes" id="UP001161409"/>
    </source>
</evidence>
<dbReference type="InterPro" id="IPR011763">
    <property type="entry name" value="COA_CT_C"/>
</dbReference>
<dbReference type="PANTHER" id="PTHR22855">
    <property type="entry name" value="ACETYL, PROPIONYL, PYRUVATE, AND GLUTACONYL CARBOXYLASE-RELATED"/>
    <property type="match status" value="1"/>
</dbReference>
<feature type="domain" description="CoA carboxyltransferase N-terminal" evidence="1">
    <location>
        <begin position="22"/>
        <end position="279"/>
    </location>
</feature>